<feature type="compositionally biased region" description="Polar residues" evidence="1">
    <location>
        <begin position="395"/>
        <end position="406"/>
    </location>
</feature>
<protein>
    <submittedName>
        <fullName evidence="2">Uncharacterized protein</fullName>
    </submittedName>
</protein>
<feature type="compositionally biased region" description="Pro residues" evidence="1">
    <location>
        <begin position="460"/>
        <end position="473"/>
    </location>
</feature>
<evidence type="ECO:0000256" key="1">
    <source>
        <dbReference type="SAM" id="MobiDB-lite"/>
    </source>
</evidence>
<name>A0A0G4GYU6_VITBC</name>
<evidence type="ECO:0000313" key="2">
    <source>
        <dbReference type="EMBL" id="CEM36387.1"/>
    </source>
</evidence>
<feature type="compositionally biased region" description="Gly residues" evidence="1">
    <location>
        <begin position="368"/>
        <end position="379"/>
    </location>
</feature>
<dbReference type="AlphaFoldDB" id="A0A0G4GYU6"/>
<feature type="compositionally biased region" description="Polar residues" evidence="1">
    <location>
        <begin position="489"/>
        <end position="502"/>
    </location>
</feature>
<feature type="compositionally biased region" description="Polar residues" evidence="1">
    <location>
        <begin position="642"/>
        <end position="656"/>
    </location>
</feature>
<evidence type="ECO:0000313" key="3">
    <source>
        <dbReference type="Proteomes" id="UP000041254"/>
    </source>
</evidence>
<feature type="compositionally biased region" description="Acidic residues" evidence="1">
    <location>
        <begin position="557"/>
        <end position="569"/>
    </location>
</feature>
<feature type="compositionally biased region" description="Polar residues" evidence="1">
    <location>
        <begin position="350"/>
        <end position="360"/>
    </location>
</feature>
<feature type="region of interest" description="Disordered" evidence="1">
    <location>
        <begin position="671"/>
        <end position="707"/>
    </location>
</feature>
<accession>A0A0G4GYU6</accession>
<feature type="region of interest" description="Disordered" evidence="1">
    <location>
        <begin position="320"/>
        <end position="415"/>
    </location>
</feature>
<feature type="region of interest" description="Disordered" evidence="1">
    <location>
        <begin position="753"/>
        <end position="775"/>
    </location>
</feature>
<feature type="region of interest" description="Disordered" evidence="1">
    <location>
        <begin position="603"/>
        <end position="658"/>
    </location>
</feature>
<feature type="region of interest" description="Disordered" evidence="1">
    <location>
        <begin position="449"/>
        <end position="589"/>
    </location>
</feature>
<feature type="compositionally biased region" description="Low complexity" evidence="1">
    <location>
        <begin position="753"/>
        <end position="765"/>
    </location>
</feature>
<dbReference type="EMBL" id="CDMY01000887">
    <property type="protein sequence ID" value="CEM36387.1"/>
    <property type="molecule type" value="Genomic_DNA"/>
</dbReference>
<dbReference type="InParanoid" id="A0A0G4GYU6"/>
<dbReference type="VEuPathDB" id="CryptoDB:Vbra_10479"/>
<feature type="compositionally biased region" description="Basic and acidic residues" evidence="1">
    <location>
        <begin position="570"/>
        <end position="585"/>
    </location>
</feature>
<dbReference type="Proteomes" id="UP000041254">
    <property type="component" value="Unassembled WGS sequence"/>
</dbReference>
<keyword evidence="3" id="KW-1185">Reference proteome</keyword>
<reference evidence="2 3" key="1">
    <citation type="submission" date="2014-11" db="EMBL/GenBank/DDBJ databases">
        <authorList>
            <person name="Zhu J."/>
            <person name="Qi W."/>
            <person name="Song R."/>
        </authorList>
    </citation>
    <scope>NUCLEOTIDE SEQUENCE [LARGE SCALE GENOMIC DNA]</scope>
</reference>
<gene>
    <name evidence="2" type="ORF">Vbra_10479</name>
</gene>
<organism evidence="2 3">
    <name type="scientific">Vitrella brassicaformis (strain CCMP3155)</name>
    <dbReference type="NCBI Taxonomy" id="1169540"/>
    <lineage>
        <taxon>Eukaryota</taxon>
        <taxon>Sar</taxon>
        <taxon>Alveolata</taxon>
        <taxon>Colpodellida</taxon>
        <taxon>Vitrellaceae</taxon>
        <taxon>Vitrella</taxon>
    </lineage>
</organism>
<feature type="compositionally biased region" description="Basic and acidic residues" evidence="1">
    <location>
        <begin position="688"/>
        <end position="707"/>
    </location>
</feature>
<sequence length="775" mass="83217">MSHLGTLVNVRAEGLLEAHVWGISHWRLFETICRAVLDHNCFFSSSNMTIKSDRHFRATFLLMPKGIPMDLEHLKQTARKLQEVLRRPEDLVKEGGVSLGIVAAMEQHRPKTADLFAPAAGSSRRIEVELTNLELMDQSLLIGVGRLLGLFGITLCEAAFTLSHGTWLNCKLWGQKSVLIKKLQAIARETDEARMDKLKQSLDALVAAHVAAHPHSAAVPSAKVSLSAAQTPSQRVSIPPIMPEDLATSLAEAQSNGNTPAASRRNSWTPRLASVGGVSGGLFSRRVRVSCRFERTKVEKVMGGCCGWLRARRREGRLLSDSSPAFEDPVAAPPHQKTTKPPADKKVSRKPSQATTSATESDIFGGSDVSGGAVGGGGKSTHSHHLHQQEQHQQLKGSGASNSSTPPSLPSGGVVVGSINKLQLQQIPENQLAPSDDELQPDSLQNLVGASDVDTESPSIPSPSRGPPPPPPSTVLFNTPSLGPDRSGNLITSSGQLSLSTRSRSRDAMTTSPSPPPLTMPRGYFSPYMLPNRKSSDELSAGHGAVLPPPAIREEDMCVGEGDEGDEEREGEREGEAEGEGDRDVGWVAGELQDLSSWLSETRTVGLSETPSELHRAVAPAGATGNHQQHQQHHQQQQQQQDQGDATSKSNKSVTFASHAFDEAIDRAIVEHPSVADFGNKTPIPTASERERAAREARERLERERESLGRLQTASLFESITSQVADAGSGIFLGQSWTEQFPRIVVNQASMTPEEAAAAAAAAKEGPGKKTKKKG</sequence>
<proteinExistence type="predicted"/>